<dbReference type="RefSeq" id="XP_029233039.1">
    <property type="nucleotide sequence ID" value="XM_029387119.1"/>
</dbReference>
<gene>
    <name evidence="3" type="ORF">TraAM80_10504</name>
</gene>
<protein>
    <submittedName>
        <fullName evidence="3">Uncharacterized protein</fullName>
    </submittedName>
</protein>
<evidence type="ECO:0000313" key="3">
    <source>
        <dbReference type="EMBL" id="RNE94910.1"/>
    </source>
</evidence>
<feature type="region of interest" description="Disordered" evidence="1">
    <location>
        <begin position="39"/>
        <end position="67"/>
    </location>
</feature>
<name>A0A422MNY0_TRYRA</name>
<accession>A0A422MNY0</accession>
<keyword evidence="2" id="KW-1133">Transmembrane helix</keyword>
<dbReference type="EMBL" id="MKGL01001016">
    <property type="protein sequence ID" value="RNE94910.1"/>
    <property type="molecule type" value="Genomic_DNA"/>
</dbReference>
<sequence length="165" mass="17839">MSWCTSFLGGGEAGAGGAGNEVMLTNVLLYSRNVEHHGAEGAREGEAAPPVTTEAPLPTAPPQVTSDSSVRGCVAAYFSSEWKGTTGKEVDPRWKPRQLLFARDFLCFGSPVFLLFFCFFAVRTPFRWGGGLLLHTRRRGPPRCSDEASTRRSSTAAQKAPIKCN</sequence>
<organism evidence="3 4">
    <name type="scientific">Trypanosoma rangeli</name>
    <dbReference type="NCBI Taxonomy" id="5698"/>
    <lineage>
        <taxon>Eukaryota</taxon>
        <taxon>Discoba</taxon>
        <taxon>Euglenozoa</taxon>
        <taxon>Kinetoplastea</taxon>
        <taxon>Metakinetoplastina</taxon>
        <taxon>Trypanosomatida</taxon>
        <taxon>Trypanosomatidae</taxon>
        <taxon>Trypanosoma</taxon>
        <taxon>Herpetosoma</taxon>
    </lineage>
</organism>
<keyword evidence="4" id="KW-1185">Reference proteome</keyword>
<dbReference type="GeneID" id="40334437"/>
<evidence type="ECO:0000256" key="2">
    <source>
        <dbReference type="SAM" id="Phobius"/>
    </source>
</evidence>
<reference evidence="3 4" key="1">
    <citation type="journal article" date="2018" name="BMC Genomics">
        <title>Genomic comparison of Trypanosoma conorhini and Trypanosoma rangeli to Trypanosoma cruzi strains of high and low virulence.</title>
        <authorList>
            <person name="Bradwell K.R."/>
            <person name="Koparde V.N."/>
            <person name="Matveyev A.V."/>
            <person name="Serrano M.G."/>
            <person name="Alves J.M."/>
            <person name="Parikh H."/>
            <person name="Huang B."/>
            <person name="Lee V."/>
            <person name="Espinosa-Alvarez O."/>
            <person name="Ortiz P.A."/>
            <person name="Costa-Martins A.G."/>
            <person name="Teixeira M.M."/>
            <person name="Buck G.A."/>
        </authorList>
    </citation>
    <scope>NUCLEOTIDE SEQUENCE [LARGE SCALE GENOMIC DNA]</scope>
    <source>
        <strain evidence="3 4">AM80</strain>
    </source>
</reference>
<keyword evidence="2" id="KW-0812">Transmembrane</keyword>
<comment type="caution">
    <text evidence="3">The sequence shown here is derived from an EMBL/GenBank/DDBJ whole genome shotgun (WGS) entry which is preliminary data.</text>
</comment>
<feature type="region of interest" description="Disordered" evidence="1">
    <location>
        <begin position="138"/>
        <end position="165"/>
    </location>
</feature>
<keyword evidence="2" id="KW-0472">Membrane</keyword>
<proteinExistence type="predicted"/>
<evidence type="ECO:0000313" key="4">
    <source>
        <dbReference type="Proteomes" id="UP000283634"/>
    </source>
</evidence>
<dbReference type="AlphaFoldDB" id="A0A422MNY0"/>
<feature type="transmembrane region" description="Helical" evidence="2">
    <location>
        <begin position="105"/>
        <end position="122"/>
    </location>
</feature>
<dbReference type="Proteomes" id="UP000283634">
    <property type="component" value="Unassembled WGS sequence"/>
</dbReference>
<evidence type="ECO:0000256" key="1">
    <source>
        <dbReference type="SAM" id="MobiDB-lite"/>
    </source>
</evidence>